<dbReference type="InterPro" id="IPR012317">
    <property type="entry name" value="Poly(ADP-ribose)pol_cat_dom"/>
</dbReference>
<dbReference type="SUPFAM" id="SSF117839">
    <property type="entry name" value="WWE domain"/>
    <property type="match status" value="1"/>
</dbReference>
<reference evidence="2" key="2">
    <citation type="journal article" date="2015" name="Data Brief">
        <title>Shoot transcriptome of the giant reed, Arundo donax.</title>
        <authorList>
            <person name="Barrero R.A."/>
            <person name="Guerrero F.D."/>
            <person name="Moolhuijzen P."/>
            <person name="Goolsby J.A."/>
            <person name="Tidwell J."/>
            <person name="Bellgard S.E."/>
            <person name="Bellgard M.I."/>
        </authorList>
    </citation>
    <scope>NUCLEOTIDE SEQUENCE</scope>
    <source>
        <tissue evidence="2">Shoot tissue taken approximately 20 cm above the soil surface</tissue>
    </source>
</reference>
<dbReference type="PANTHER" id="PTHR32263">
    <property type="entry name" value="INACTIVE POLY [ADP-RIBOSE] POLYMERASE SRO4-RELATED"/>
    <property type="match status" value="1"/>
</dbReference>
<dbReference type="Gene3D" id="3.90.228.10">
    <property type="match status" value="1"/>
</dbReference>
<dbReference type="PROSITE" id="PS51059">
    <property type="entry name" value="PARP_CATALYTIC"/>
    <property type="match status" value="1"/>
</dbReference>
<evidence type="ECO:0000313" key="2">
    <source>
        <dbReference type="EMBL" id="JAE17380.1"/>
    </source>
</evidence>
<protein>
    <recommendedName>
        <fullName evidence="1">PARP catalytic domain-containing protein</fullName>
    </recommendedName>
</protein>
<accession>A0A0A9FX13</accession>
<dbReference type="AlphaFoldDB" id="A0A0A9FX13"/>
<organism evidence="2">
    <name type="scientific">Arundo donax</name>
    <name type="common">Giant reed</name>
    <name type="synonym">Donax arundinaceus</name>
    <dbReference type="NCBI Taxonomy" id="35708"/>
    <lineage>
        <taxon>Eukaryota</taxon>
        <taxon>Viridiplantae</taxon>
        <taxon>Streptophyta</taxon>
        <taxon>Embryophyta</taxon>
        <taxon>Tracheophyta</taxon>
        <taxon>Spermatophyta</taxon>
        <taxon>Magnoliopsida</taxon>
        <taxon>Liliopsida</taxon>
        <taxon>Poales</taxon>
        <taxon>Poaceae</taxon>
        <taxon>PACMAD clade</taxon>
        <taxon>Arundinoideae</taxon>
        <taxon>Arundineae</taxon>
        <taxon>Arundo</taxon>
    </lineage>
</organism>
<dbReference type="InterPro" id="IPR044964">
    <property type="entry name" value="RCD1/SRO1-5"/>
</dbReference>
<sequence length="273" mass="30628">MVESRSSSDSQAPRCCIQPNLANDCINYLKSAVPNHVVFYKEGSWCDFPEKIVSSLVDAFKDEKSSVVVVMDDQPLLVDFLSMTLVNLKTRKQHSVAWLDGTGEWSFPSAFFDEEADESTTLDMSTFEGSTGRTIGDHVVKFPSEVLKQVVLETIPPVPQNSCTVDILRRKTVPLERGSENFMFVQNLFLSGMGPFAMPSSILHVHRYSPKHITAHCRLEEFERQIRLTSKKHGVANARYGWLGSSKQDIVRILMDGFVSFEKKTGDADADNL</sequence>
<feature type="domain" description="PARP catalytic" evidence="1">
    <location>
        <begin position="156"/>
        <end position="273"/>
    </location>
</feature>
<reference evidence="2" key="1">
    <citation type="submission" date="2014-09" db="EMBL/GenBank/DDBJ databases">
        <authorList>
            <person name="Magalhaes I.L.F."/>
            <person name="Oliveira U."/>
            <person name="Santos F.R."/>
            <person name="Vidigal T.H.D.A."/>
            <person name="Brescovit A.D."/>
            <person name="Santos A.J."/>
        </authorList>
    </citation>
    <scope>NUCLEOTIDE SEQUENCE</scope>
    <source>
        <tissue evidence="2">Shoot tissue taken approximately 20 cm above the soil surface</tissue>
    </source>
</reference>
<dbReference type="PANTHER" id="PTHR32263:SF13">
    <property type="entry name" value="OS06G0248400 PROTEIN"/>
    <property type="match status" value="1"/>
</dbReference>
<dbReference type="GO" id="GO:0003950">
    <property type="term" value="F:NAD+ poly-ADP-ribosyltransferase activity"/>
    <property type="evidence" value="ECO:0007669"/>
    <property type="project" value="InterPro"/>
</dbReference>
<proteinExistence type="predicted"/>
<dbReference type="SUPFAM" id="SSF56399">
    <property type="entry name" value="ADP-ribosylation"/>
    <property type="match status" value="1"/>
</dbReference>
<evidence type="ECO:0000259" key="1">
    <source>
        <dbReference type="PROSITE" id="PS51059"/>
    </source>
</evidence>
<dbReference type="Pfam" id="PF23467">
    <property type="entry name" value="WWE_5"/>
    <property type="match status" value="1"/>
</dbReference>
<dbReference type="EMBL" id="GBRH01180516">
    <property type="protein sequence ID" value="JAE17380.1"/>
    <property type="molecule type" value="Transcribed_RNA"/>
</dbReference>
<dbReference type="InterPro" id="IPR057823">
    <property type="entry name" value="WWE_RCD1"/>
</dbReference>
<dbReference type="InterPro" id="IPR037197">
    <property type="entry name" value="WWE_dom_sf"/>
</dbReference>
<name>A0A0A9FX13_ARUDO</name>